<proteinExistence type="predicted"/>
<accession>A0A4Y7KUU9</accession>
<evidence type="ECO:0000313" key="1">
    <source>
        <dbReference type="EMBL" id="RZC76140.1"/>
    </source>
</evidence>
<evidence type="ECO:0000313" key="2">
    <source>
        <dbReference type="Proteomes" id="UP000316621"/>
    </source>
</evidence>
<dbReference type="AlphaFoldDB" id="A0A4Y7KUU9"/>
<organism evidence="1 2">
    <name type="scientific">Papaver somniferum</name>
    <name type="common">Opium poppy</name>
    <dbReference type="NCBI Taxonomy" id="3469"/>
    <lineage>
        <taxon>Eukaryota</taxon>
        <taxon>Viridiplantae</taxon>
        <taxon>Streptophyta</taxon>
        <taxon>Embryophyta</taxon>
        <taxon>Tracheophyta</taxon>
        <taxon>Spermatophyta</taxon>
        <taxon>Magnoliopsida</taxon>
        <taxon>Ranunculales</taxon>
        <taxon>Papaveraceae</taxon>
        <taxon>Papaveroideae</taxon>
        <taxon>Papaver</taxon>
    </lineage>
</organism>
<keyword evidence="2" id="KW-1185">Reference proteome</keyword>
<name>A0A4Y7KUU9_PAPSO</name>
<dbReference type="EMBL" id="CM010723">
    <property type="protein sequence ID" value="RZC76140.1"/>
    <property type="molecule type" value="Genomic_DNA"/>
</dbReference>
<dbReference type="Gramene" id="RZC76140">
    <property type="protein sequence ID" value="RZC76140"/>
    <property type="gene ID" value="C5167_000302"/>
</dbReference>
<protein>
    <submittedName>
        <fullName evidence="1">Uncharacterized protein</fullName>
    </submittedName>
</protein>
<reference evidence="1 2" key="1">
    <citation type="journal article" date="2018" name="Science">
        <title>The opium poppy genome and morphinan production.</title>
        <authorList>
            <person name="Guo L."/>
            <person name="Winzer T."/>
            <person name="Yang X."/>
            <person name="Li Y."/>
            <person name="Ning Z."/>
            <person name="He Z."/>
            <person name="Teodor R."/>
            <person name="Lu Y."/>
            <person name="Bowser T.A."/>
            <person name="Graham I.A."/>
            <person name="Ye K."/>
        </authorList>
    </citation>
    <scope>NUCLEOTIDE SEQUENCE [LARGE SCALE GENOMIC DNA]</scope>
    <source>
        <strain evidence="2">cv. HN1</strain>
        <tissue evidence="1">Leaves</tissue>
    </source>
</reference>
<dbReference type="Proteomes" id="UP000316621">
    <property type="component" value="Chromosome 9"/>
</dbReference>
<gene>
    <name evidence="1" type="ORF">C5167_000302</name>
</gene>
<sequence>MDEATEHQNKASNLLGFTIDLKEPERKKWKNKRKVLTTVEENMKKSKGYQGAGAIVIQDGGLTTDVPSVHSYGEDHIILANLQMIRNSIVFYDDPFDMFNDYIIDIPASTPPAVPVNLRTEMVDSAPSNNQDSLNSLT</sequence>